<comment type="caution">
    <text evidence="1">The sequence shown here is derived from an EMBL/GenBank/DDBJ whole genome shotgun (WGS) entry which is preliminary data.</text>
</comment>
<protein>
    <submittedName>
        <fullName evidence="1">Uncharacterized protein</fullName>
    </submittedName>
</protein>
<keyword evidence="2" id="KW-1185">Reference proteome</keyword>
<proteinExistence type="predicted"/>
<organism evidence="1 2">
    <name type="scientific">Rhododendron molle</name>
    <name type="common">Chinese azalea</name>
    <name type="synonym">Azalea mollis</name>
    <dbReference type="NCBI Taxonomy" id="49168"/>
    <lineage>
        <taxon>Eukaryota</taxon>
        <taxon>Viridiplantae</taxon>
        <taxon>Streptophyta</taxon>
        <taxon>Embryophyta</taxon>
        <taxon>Tracheophyta</taxon>
        <taxon>Spermatophyta</taxon>
        <taxon>Magnoliopsida</taxon>
        <taxon>eudicotyledons</taxon>
        <taxon>Gunneridae</taxon>
        <taxon>Pentapetalae</taxon>
        <taxon>asterids</taxon>
        <taxon>Ericales</taxon>
        <taxon>Ericaceae</taxon>
        <taxon>Ericoideae</taxon>
        <taxon>Rhodoreae</taxon>
        <taxon>Rhododendron</taxon>
    </lineage>
</organism>
<dbReference type="EMBL" id="CM046389">
    <property type="protein sequence ID" value="KAI8567644.1"/>
    <property type="molecule type" value="Genomic_DNA"/>
</dbReference>
<evidence type="ECO:0000313" key="2">
    <source>
        <dbReference type="Proteomes" id="UP001062846"/>
    </source>
</evidence>
<name>A0ACC0PR83_RHOML</name>
<accession>A0ACC0PR83</accession>
<dbReference type="Proteomes" id="UP001062846">
    <property type="component" value="Chromosome 2"/>
</dbReference>
<evidence type="ECO:0000313" key="1">
    <source>
        <dbReference type="EMBL" id="KAI8567644.1"/>
    </source>
</evidence>
<gene>
    <name evidence="1" type="ORF">RHMOL_Rhmol02G0137700</name>
</gene>
<reference evidence="1" key="1">
    <citation type="submission" date="2022-02" db="EMBL/GenBank/DDBJ databases">
        <title>Plant Genome Project.</title>
        <authorList>
            <person name="Zhang R.-G."/>
        </authorList>
    </citation>
    <scope>NUCLEOTIDE SEQUENCE</scope>
    <source>
        <strain evidence="1">AT1</strain>
    </source>
</reference>
<sequence length="479" mass="54571">MCHVYEIYMVTEAVAGVFGVYERKLQHLFLGIMVVNLGINQRPQWSEDLQLTRKGLAVEEYIPAVQKRMFDGFTIDFGNLDTKGLKVGNKDCKLMNNQEKFRIWCNLAALQWGNAYLWISVPSWGPAAGLGGSLVKPRGSRHAWLPSPSLVGSPAPFDEWFTGWIKKAHSKDVIWDLVLMLWTIWCVRNDALFRNDPCNVVNALALFAGLKNLLCCAAAWVRNSNNGHALAQQVEVMGASSATMVEIKARLQILWIKKLRVQKVDFVEHEEQRETYIVYGRPVTIMKDGDEIVDCTTLVFKGSVIRNLEVGDGSGGSRTGQRTVDNIVIDVDEGLVESFKQLMPGVDHKFCVRHMYANFKDIYKGKDLKDLLWATACSYTVQEWEYYMNNIKIINKEAHAWLMNVPPSTWTRSMFSLRPKCDMLADNISESFNHYIKDARDKPIITMMAWQNIISMQENKVLFRAWGVPFPRLSSTVEV</sequence>